<organism evidence="3 4">
    <name type="scientific">Deefgea tanakiae</name>
    <dbReference type="NCBI Taxonomy" id="2865840"/>
    <lineage>
        <taxon>Bacteria</taxon>
        <taxon>Pseudomonadati</taxon>
        <taxon>Pseudomonadota</taxon>
        <taxon>Betaproteobacteria</taxon>
        <taxon>Neisseriales</taxon>
        <taxon>Chitinibacteraceae</taxon>
        <taxon>Deefgea</taxon>
    </lineage>
</organism>
<evidence type="ECO:0000256" key="1">
    <source>
        <dbReference type="SAM" id="SignalP"/>
    </source>
</evidence>
<evidence type="ECO:0000259" key="2">
    <source>
        <dbReference type="Pfam" id="PF07589"/>
    </source>
</evidence>
<sequence>MKFAKTLVATALFAAATFSQAAVVKINLDKNYANDALAGKGTFASKLGDTIQFSSKATTFSDQAQFDSMSTMVIGTLQQGTISVLEAWLENKATKQKFSYTIGDEKPFGKAWSFTGLLGQNYNFAAGDYTFNFTANLNKNDKGGFNYSTTVAPVPEPETYALMGMGLVGLLAARRRKAKQA</sequence>
<gene>
    <name evidence="3" type="ORF">K4H28_10390</name>
</gene>
<feature type="domain" description="Ice-binding protein C-terminal" evidence="2">
    <location>
        <begin position="153"/>
        <end position="176"/>
    </location>
</feature>
<dbReference type="InterPro" id="IPR013424">
    <property type="entry name" value="Ice-binding_C"/>
</dbReference>
<reference evidence="3 4" key="1">
    <citation type="submission" date="2021-08" db="EMBL/GenBank/DDBJ databases">
        <title>complete genome sequencing of Deefgea sp. D25.</title>
        <authorList>
            <person name="Bae J.-W."/>
            <person name="Gim D.-H."/>
        </authorList>
    </citation>
    <scope>NUCLEOTIDE SEQUENCE [LARGE SCALE GENOMIC DNA]</scope>
    <source>
        <strain evidence="3 4">D25</strain>
    </source>
</reference>
<dbReference type="NCBIfam" id="TIGR02595">
    <property type="entry name" value="PEP_CTERM"/>
    <property type="match status" value="1"/>
</dbReference>
<evidence type="ECO:0000313" key="3">
    <source>
        <dbReference type="EMBL" id="QZA76733.1"/>
    </source>
</evidence>
<dbReference type="Proteomes" id="UP000825679">
    <property type="component" value="Chromosome"/>
</dbReference>
<dbReference type="EMBL" id="CP081150">
    <property type="protein sequence ID" value="QZA76733.1"/>
    <property type="molecule type" value="Genomic_DNA"/>
</dbReference>
<protein>
    <submittedName>
        <fullName evidence="3">PEP-CTERM sorting domain-containing protein</fullName>
    </submittedName>
</protein>
<name>A0ABX8Z6R3_9NEIS</name>
<keyword evidence="1" id="KW-0732">Signal</keyword>
<dbReference type="NCBIfam" id="NF038126">
    <property type="entry name" value="PEP_CTERM_FxDxF"/>
    <property type="match status" value="1"/>
</dbReference>
<proteinExistence type="predicted"/>
<evidence type="ECO:0000313" key="4">
    <source>
        <dbReference type="Proteomes" id="UP000825679"/>
    </source>
</evidence>
<accession>A0ABX8Z6R3</accession>
<feature type="chain" id="PRO_5046878043" evidence="1">
    <location>
        <begin position="22"/>
        <end position="181"/>
    </location>
</feature>
<dbReference type="Pfam" id="PF07589">
    <property type="entry name" value="PEP-CTERM"/>
    <property type="match status" value="1"/>
</dbReference>
<keyword evidence="4" id="KW-1185">Reference proteome</keyword>
<feature type="signal peptide" evidence="1">
    <location>
        <begin position="1"/>
        <end position="21"/>
    </location>
</feature>